<keyword evidence="14" id="KW-1185">Reference proteome</keyword>
<dbReference type="GO" id="GO:0098797">
    <property type="term" value="C:plasma membrane protein complex"/>
    <property type="evidence" value="ECO:0007669"/>
    <property type="project" value="TreeGrafter"/>
</dbReference>
<evidence type="ECO:0000256" key="3">
    <source>
        <dbReference type="ARBA" id="ARBA00022448"/>
    </source>
</evidence>
<evidence type="ECO:0000256" key="11">
    <source>
        <dbReference type="SAM" id="MobiDB-lite"/>
    </source>
</evidence>
<evidence type="ECO:0000256" key="10">
    <source>
        <dbReference type="RuleBase" id="RU362123"/>
    </source>
</evidence>
<sequence length="338" mass="37028">MISKRHWLVAGGIAVSLHAAAFYGFFYQPSEGSKAPGQQGIEFDLGMMGDMGASKTNSVQSDSDNKDKKQVAKVEKTQKEVVKPEPKQEKVEKKPKPVVEKKPIPKPEKAPLPKTEPKPEPKPTPKKVVKEKPVIKPKPVVKEKQKSPIVVPKKEPKKIPKKEPKKEVVKKVEPKKVIPKLKPKKAEPKKTLEQAASTTASKPISQQSTSQNLKNSGARSQASQKATTGVGNAASSGGHKGAITSYYSKLAAVLAQHKRYPRAARRRHEEGVVTVSFVVHADGQVTNTNIIKSSGYRRLDDAVLDMLKRASPLPKFSPDMNKSSLTITLPVSYKLSDY</sequence>
<comment type="subcellular location">
    <subcellularLocation>
        <location evidence="1 10">Cell inner membrane</location>
        <topology evidence="1 10">Single-pass membrane protein</topology>
        <orientation evidence="1 10">Periplasmic side</orientation>
    </subcellularLocation>
</comment>
<feature type="transmembrane region" description="Helical" evidence="10">
    <location>
        <begin position="7"/>
        <end position="26"/>
    </location>
</feature>
<dbReference type="PROSITE" id="PS52015">
    <property type="entry name" value="TONB_CTD"/>
    <property type="match status" value="1"/>
</dbReference>
<dbReference type="GO" id="GO:0055085">
    <property type="term" value="P:transmembrane transport"/>
    <property type="evidence" value="ECO:0007669"/>
    <property type="project" value="InterPro"/>
</dbReference>
<keyword evidence="4 10" id="KW-1003">Cell membrane</keyword>
<reference evidence="13 14" key="1">
    <citation type="submission" date="2016-06" db="EMBL/GenBank/DDBJ databases">
        <authorList>
            <person name="Kjaerup R.B."/>
            <person name="Dalgaard T.S."/>
            <person name="Juul-Madsen H.R."/>
        </authorList>
    </citation>
    <scope>NUCLEOTIDE SEQUENCE [LARGE SCALE GENOMIC DNA]</scope>
    <source>
        <strain evidence="13 14">CECT 8886</strain>
    </source>
</reference>
<dbReference type="InterPro" id="IPR051045">
    <property type="entry name" value="TonB-dependent_transducer"/>
</dbReference>
<dbReference type="NCBIfam" id="TIGR01352">
    <property type="entry name" value="tonB_Cterm"/>
    <property type="match status" value="1"/>
</dbReference>
<evidence type="ECO:0000256" key="7">
    <source>
        <dbReference type="ARBA" id="ARBA00022927"/>
    </source>
</evidence>
<dbReference type="PANTHER" id="PTHR33446">
    <property type="entry name" value="PROTEIN TONB-RELATED"/>
    <property type="match status" value="1"/>
</dbReference>
<dbReference type="GO" id="GO:0015891">
    <property type="term" value="P:siderophore transport"/>
    <property type="evidence" value="ECO:0007669"/>
    <property type="project" value="InterPro"/>
</dbReference>
<evidence type="ECO:0000313" key="13">
    <source>
        <dbReference type="EMBL" id="SBS35994.1"/>
    </source>
</evidence>
<dbReference type="Pfam" id="PF03544">
    <property type="entry name" value="TonB_C"/>
    <property type="match status" value="1"/>
</dbReference>
<feature type="domain" description="TonB C-terminal" evidence="12">
    <location>
        <begin position="245"/>
        <end position="338"/>
    </location>
</feature>
<feature type="compositionally biased region" description="Basic and acidic residues" evidence="11">
    <location>
        <begin position="63"/>
        <end position="176"/>
    </location>
</feature>
<dbReference type="SUPFAM" id="SSF74653">
    <property type="entry name" value="TolA/TonB C-terminal domain"/>
    <property type="match status" value="1"/>
</dbReference>
<dbReference type="InterPro" id="IPR003538">
    <property type="entry name" value="TonB"/>
</dbReference>
<accession>A0A1A8TPY1</accession>
<organism evidence="13 14">
    <name type="scientific">Marinomonas spartinae</name>
    <dbReference type="NCBI Taxonomy" id="1792290"/>
    <lineage>
        <taxon>Bacteria</taxon>
        <taxon>Pseudomonadati</taxon>
        <taxon>Pseudomonadota</taxon>
        <taxon>Gammaproteobacteria</taxon>
        <taxon>Oceanospirillales</taxon>
        <taxon>Oceanospirillaceae</taxon>
        <taxon>Marinomonas</taxon>
    </lineage>
</organism>
<dbReference type="AlphaFoldDB" id="A0A1A8TPY1"/>
<feature type="region of interest" description="Disordered" evidence="11">
    <location>
        <begin position="34"/>
        <end position="238"/>
    </location>
</feature>
<keyword evidence="9 10" id="KW-0472">Membrane</keyword>
<keyword evidence="3 10" id="KW-0813">Transport</keyword>
<dbReference type="PRINTS" id="PR01374">
    <property type="entry name" value="TONBPROTEIN"/>
</dbReference>
<evidence type="ECO:0000256" key="1">
    <source>
        <dbReference type="ARBA" id="ARBA00004383"/>
    </source>
</evidence>
<dbReference type="PANTHER" id="PTHR33446:SF2">
    <property type="entry name" value="PROTEIN TONB"/>
    <property type="match status" value="1"/>
</dbReference>
<dbReference type="InterPro" id="IPR037682">
    <property type="entry name" value="TonB_C"/>
</dbReference>
<dbReference type="STRING" id="1792290.MSP8886_03541"/>
<evidence type="ECO:0000313" key="14">
    <source>
        <dbReference type="Proteomes" id="UP000092544"/>
    </source>
</evidence>
<dbReference type="EMBL" id="FLOB01000011">
    <property type="protein sequence ID" value="SBS35994.1"/>
    <property type="molecule type" value="Genomic_DNA"/>
</dbReference>
<feature type="compositionally biased region" description="Polar residues" evidence="11">
    <location>
        <begin position="194"/>
        <end position="235"/>
    </location>
</feature>
<evidence type="ECO:0000256" key="4">
    <source>
        <dbReference type="ARBA" id="ARBA00022475"/>
    </source>
</evidence>
<keyword evidence="10" id="KW-0735">Signal-anchor</keyword>
<proteinExistence type="inferred from homology"/>
<comment type="similarity">
    <text evidence="2 10">Belongs to the TonB family.</text>
</comment>
<evidence type="ECO:0000256" key="2">
    <source>
        <dbReference type="ARBA" id="ARBA00006555"/>
    </source>
</evidence>
<dbReference type="GO" id="GO:0031992">
    <property type="term" value="F:energy transducer activity"/>
    <property type="evidence" value="ECO:0007669"/>
    <property type="project" value="InterPro"/>
</dbReference>
<keyword evidence="6 10" id="KW-0812">Transmembrane</keyword>
<evidence type="ECO:0000256" key="5">
    <source>
        <dbReference type="ARBA" id="ARBA00022519"/>
    </source>
</evidence>
<evidence type="ECO:0000256" key="8">
    <source>
        <dbReference type="ARBA" id="ARBA00022989"/>
    </source>
</evidence>
<keyword evidence="8 10" id="KW-1133">Transmembrane helix</keyword>
<dbReference type="InterPro" id="IPR006260">
    <property type="entry name" value="TonB/TolA_C"/>
</dbReference>
<evidence type="ECO:0000259" key="12">
    <source>
        <dbReference type="PROSITE" id="PS52015"/>
    </source>
</evidence>
<name>A0A1A8TPY1_9GAMM</name>
<evidence type="ECO:0000256" key="9">
    <source>
        <dbReference type="ARBA" id="ARBA00023136"/>
    </source>
</evidence>
<gene>
    <name evidence="13" type="ORF">MSP8886_03541</name>
</gene>
<dbReference type="Proteomes" id="UP000092544">
    <property type="component" value="Unassembled WGS sequence"/>
</dbReference>
<dbReference type="GO" id="GO:0015031">
    <property type="term" value="P:protein transport"/>
    <property type="evidence" value="ECO:0007669"/>
    <property type="project" value="UniProtKB-UniRule"/>
</dbReference>
<keyword evidence="5 10" id="KW-0997">Cell inner membrane</keyword>
<evidence type="ECO:0000256" key="6">
    <source>
        <dbReference type="ARBA" id="ARBA00022692"/>
    </source>
</evidence>
<keyword evidence="7 10" id="KW-0653">Protein transport</keyword>
<dbReference type="OrthoDB" id="6121181at2"/>
<dbReference type="Gene3D" id="3.30.1150.10">
    <property type="match status" value="1"/>
</dbReference>
<dbReference type="GO" id="GO:0030288">
    <property type="term" value="C:outer membrane-bounded periplasmic space"/>
    <property type="evidence" value="ECO:0007669"/>
    <property type="project" value="InterPro"/>
</dbReference>
<comment type="function">
    <text evidence="10">Interacts with outer membrane receptor proteins that carry out high-affinity binding and energy dependent uptake into the periplasmic space of specific substrates. It could act to transduce energy from the cytoplasmic membrane to specific energy-requiring processes in the outer membrane, resulting in the release into the periplasm of ligands bound by these outer membrane proteins.</text>
</comment>
<protein>
    <recommendedName>
        <fullName evidence="10">Protein TonB</fullName>
    </recommendedName>
</protein>